<proteinExistence type="predicted"/>
<dbReference type="Proteomes" id="UP000183805">
    <property type="component" value="Unassembled WGS sequence"/>
</dbReference>
<accession>A0ABY1GJA9</accession>
<sequence>MKSLKSALQPHMSKLCTQRISYHFSFFLVKYICFFCGCFLSFILHDKFTVPIVVAAAGTGLIGTFIPFSRVYKSHPYAAIYAGSFAGMCSSSLINNYWELGLISFFGASLYVMTMNLFAGFGGRLGSVAFASVALYMFTKSAFL</sequence>
<dbReference type="EMBL" id="FPAZ01000007">
    <property type="protein sequence ID" value="SFT68557.1"/>
    <property type="molecule type" value="Genomic_DNA"/>
</dbReference>
<evidence type="ECO:0000256" key="1">
    <source>
        <dbReference type="SAM" id="Phobius"/>
    </source>
</evidence>
<gene>
    <name evidence="2" type="ORF">SAMN04487854_10746</name>
</gene>
<feature type="transmembrane region" description="Helical" evidence="1">
    <location>
        <begin position="78"/>
        <end position="98"/>
    </location>
</feature>
<evidence type="ECO:0000313" key="3">
    <source>
        <dbReference type="Proteomes" id="UP000183805"/>
    </source>
</evidence>
<keyword evidence="1" id="KW-0812">Transmembrane</keyword>
<name>A0ABY1GJA9_9GAMM</name>
<keyword evidence="1" id="KW-1133">Transmembrane helix</keyword>
<feature type="transmembrane region" description="Helical" evidence="1">
    <location>
        <begin position="48"/>
        <end position="66"/>
    </location>
</feature>
<evidence type="ECO:0008006" key="4">
    <source>
        <dbReference type="Google" id="ProtNLM"/>
    </source>
</evidence>
<feature type="transmembrane region" description="Helical" evidence="1">
    <location>
        <begin position="118"/>
        <end position="138"/>
    </location>
</feature>
<protein>
    <recommendedName>
        <fullName evidence="4">HPP family protein</fullName>
    </recommendedName>
</protein>
<comment type="caution">
    <text evidence="2">The sequence shown here is derived from an EMBL/GenBank/DDBJ whole genome shotgun (WGS) entry which is preliminary data.</text>
</comment>
<evidence type="ECO:0000313" key="2">
    <source>
        <dbReference type="EMBL" id="SFT68557.1"/>
    </source>
</evidence>
<keyword evidence="3" id="KW-1185">Reference proteome</keyword>
<feature type="transmembrane region" description="Helical" evidence="1">
    <location>
        <begin position="20"/>
        <end position="42"/>
    </location>
</feature>
<reference evidence="2 3" key="1">
    <citation type="submission" date="2016-10" db="EMBL/GenBank/DDBJ databases">
        <authorList>
            <person name="Varghese N."/>
            <person name="Submissions S."/>
        </authorList>
    </citation>
    <scope>NUCLEOTIDE SEQUENCE [LARGE SCALE GENOMIC DNA]</scope>
    <source>
        <strain evidence="2 3">CGMCC 1.8499</strain>
    </source>
</reference>
<organism evidence="2 3">
    <name type="scientific">Pseudoalteromonas lipolytica</name>
    <dbReference type="NCBI Taxonomy" id="570156"/>
    <lineage>
        <taxon>Bacteria</taxon>
        <taxon>Pseudomonadati</taxon>
        <taxon>Pseudomonadota</taxon>
        <taxon>Gammaproteobacteria</taxon>
        <taxon>Alteromonadales</taxon>
        <taxon>Pseudoalteromonadaceae</taxon>
        <taxon>Pseudoalteromonas</taxon>
    </lineage>
</organism>
<keyword evidence="1" id="KW-0472">Membrane</keyword>